<dbReference type="SUPFAM" id="SSF82171">
    <property type="entry name" value="DPP6 N-terminal domain-like"/>
    <property type="match status" value="1"/>
</dbReference>
<dbReference type="PANTHER" id="PTHR11731:SF154">
    <property type="entry name" value="VENOM DIPEPTIDYL PEPTIDASE 4-LIKE PROTEIN"/>
    <property type="match status" value="1"/>
</dbReference>
<evidence type="ECO:0000256" key="2">
    <source>
        <dbReference type="ARBA" id="ARBA00023180"/>
    </source>
</evidence>
<comment type="caution">
    <text evidence="7">The sequence shown here is derived from an EMBL/GenBank/DDBJ whole genome shotgun (WGS) entry which is preliminary data.</text>
</comment>
<accession>A0A8S0ZHR7</accession>
<evidence type="ECO:0000313" key="8">
    <source>
        <dbReference type="Proteomes" id="UP000494256"/>
    </source>
</evidence>
<reference evidence="7 8" key="1">
    <citation type="submission" date="2020-04" db="EMBL/GenBank/DDBJ databases">
        <authorList>
            <person name="Wallbank WR R."/>
            <person name="Pardo Diaz C."/>
            <person name="Kozak K."/>
            <person name="Martin S."/>
            <person name="Jiggins C."/>
            <person name="Moest M."/>
            <person name="Warren A I."/>
            <person name="Byers J.R.P. K."/>
            <person name="Montejo-Kovacevich G."/>
            <person name="Yen C E."/>
        </authorList>
    </citation>
    <scope>NUCLEOTIDE SEQUENCE [LARGE SCALE GENOMIC DNA]</scope>
</reference>
<evidence type="ECO:0000259" key="5">
    <source>
        <dbReference type="Pfam" id="PF00326"/>
    </source>
</evidence>
<dbReference type="GO" id="GO:0005886">
    <property type="term" value="C:plasma membrane"/>
    <property type="evidence" value="ECO:0007669"/>
    <property type="project" value="TreeGrafter"/>
</dbReference>
<name>A0A8S0ZHR7_ARCPL</name>
<organism evidence="7 8">
    <name type="scientific">Arctia plantaginis</name>
    <name type="common">Wood tiger moth</name>
    <name type="synonym">Phalaena plantaginis</name>
    <dbReference type="NCBI Taxonomy" id="874455"/>
    <lineage>
        <taxon>Eukaryota</taxon>
        <taxon>Metazoa</taxon>
        <taxon>Ecdysozoa</taxon>
        <taxon>Arthropoda</taxon>
        <taxon>Hexapoda</taxon>
        <taxon>Insecta</taxon>
        <taxon>Pterygota</taxon>
        <taxon>Neoptera</taxon>
        <taxon>Endopterygota</taxon>
        <taxon>Lepidoptera</taxon>
        <taxon>Glossata</taxon>
        <taxon>Ditrysia</taxon>
        <taxon>Noctuoidea</taxon>
        <taxon>Erebidae</taxon>
        <taxon>Arctiinae</taxon>
        <taxon>Arctia</taxon>
    </lineage>
</organism>
<comment type="similarity">
    <text evidence="1">Belongs to the peptidase S9B family. DPPIV subfamily.</text>
</comment>
<feature type="signal peptide" evidence="4">
    <location>
        <begin position="1"/>
        <end position="20"/>
    </location>
</feature>
<dbReference type="AlphaFoldDB" id="A0A8S0ZHR7"/>
<sequence>MSLKTIISLVLVLLSSRTESLPSLNGGLKTFTLEELIPLTVSFFPEQLSLQWISDTEYLYKEPGLGTWKYNVTTDTYTGILEDADLANVRNYSTSSFSKDFKFLLLTSKKRKLYRYSSTAEYWVYDIEKKTISRIGQGIVQVVIWGKGRSLAYVQDNNVYYVPDARTPHITYALTKDGVPGEIYHGVPDWLYEEEMFSAPDAMWFSENGKFLAVATFNDTNVDSTTFPFYGQPSDFNNQYPEIIKFKYPKAGRQNPLVALRVFKLDDVFQEPWNIPAPVDIVGIDHYLGRVNWASEQSLIVLWLNRRQNISVLINCDLERDKCSIVTERTEPNGWIDVKEPFFDKSGHRMVEIQNLYNGDQRFPHAGRFNFLSLTTEDLSPGNSTVTEILGWNQETDTIYYIVSPGNIPWTRQIWATSGGVVRCVSCREPSCHYASGTFSPGAKNAVITCSSSFSPPKIFLYNSQKDHFKLIKDNSRLKEKLRQYKLPMMLFNVVSLGDTMLGHVKLTLPPNMQSGVKYPLVVRVYSGPGTSRVKDNFDLEYYNTYLASNRSFIVAAIDVRGSGVMGVEAMHAINNALGTVEVTDTLATIRSLASVYSFIDSDRIGVWGWSYGGFMSTMMLIQDKEKILTCGAAVAPVTSWLYYDTMYTERYMDTPQANPDGYERSDLMKQVEKLRGRRFLLAHGTDDDNVHFQHSMLLAKQLQHSDIDFEQMSYTDEKHSLLGVSRHFYHMLDRFWTRCFNHD</sequence>
<dbReference type="EMBL" id="CADEBD010000288">
    <property type="protein sequence ID" value="CAB3231230.1"/>
    <property type="molecule type" value="Genomic_DNA"/>
</dbReference>
<dbReference type="GO" id="GO:0008236">
    <property type="term" value="F:serine-type peptidase activity"/>
    <property type="evidence" value="ECO:0007669"/>
    <property type="project" value="InterPro"/>
</dbReference>
<evidence type="ECO:0000256" key="4">
    <source>
        <dbReference type="SAM" id="SignalP"/>
    </source>
</evidence>
<dbReference type="GO" id="GO:0006508">
    <property type="term" value="P:proteolysis"/>
    <property type="evidence" value="ECO:0007669"/>
    <property type="project" value="InterPro"/>
</dbReference>
<feature type="chain" id="PRO_5035870202" description="Venom dipeptidyl peptidase 4" evidence="4">
    <location>
        <begin position="21"/>
        <end position="744"/>
    </location>
</feature>
<gene>
    <name evidence="7" type="ORF">APLA_LOCUS5069</name>
</gene>
<keyword evidence="2" id="KW-0325">Glycoprotein</keyword>
<feature type="domain" description="Dipeptidylpeptidase IV N-terminal" evidence="6">
    <location>
        <begin position="98"/>
        <end position="457"/>
    </location>
</feature>
<dbReference type="Pfam" id="PF00326">
    <property type="entry name" value="Peptidase_S9"/>
    <property type="match status" value="1"/>
</dbReference>
<dbReference type="InterPro" id="IPR050278">
    <property type="entry name" value="Serine_Prot_S9B/DPPIV"/>
</dbReference>
<dbReference type="PANTHER" id="PTHR11731">
    <property type="entry name" value="PROTEASE FAMILY S9B,C DIPEPTIDYL-PEPTIDASE IV-RELATED"/>
    <property type="match status" value="1"/>
</dbReference>
<dbReference type="Pfam" id="PF00930">
    <property type="entry name" value="DPPIV_N"/>
    <property type="match status" value="1"/>
</dbReference>
<proteinExistence type="inferred from homology"/>
<dbReference type="InterPro" id="IPR029058">
    <property type="entry name" value="AB_hydrolase_fold"/>
</dbReference>
<dbReference type="FunFam" id="3.40.50.1820:FF:000003">
    <property type="entry name" value="Dipeptidyl peptidase 4"/>
    <property type="match status" value="1"/>
</dbReference>
<feature type="domain" description="Peptidase S9 prolyl oligopeptidase catalytic" evidence="5">
    <location>
        <begin position="543"/>
        <end position="743"/>
    </location>
</feature>
<dbReference type="Gene3D" id="3.40.50.1820">
    <property type="entry name" value="alpha/beta hydrolase"/>
    <property type="match status" value="1"/>
</dbReference>
<keyword evidence="4" id="KW-0732">Signal</keyword>
<dbReference type="InterPro" id="IPR002469">
    <property type="entry name" value="Peptidase_S9B_N"/>
</dbReference>
<dbReference type="Proteomes" id="UP000494256">
    <property type="component" value="Unassembled WGS sequence"/>
</dbReference>
<protein>
    <recommendedName>
        <fullName evidence="3">Venom dipeptidyl peptidase 4</fullName>
    </recommendedName>
</protein>
<evidence type="ECO:0000259" key="6">
    <source>
        <dbReference type="Pfam" id="PF00930"/>
    </source>
</evidence>
<dbReference type="InterPro" id="IPR001375">
    <property type="entry name" value="Peptidase_S9_cat"/>
</dbReference>
<evidence type="ECO:0000256" key="3">
    <source>
        <dbReference type="ARBA" id="ARBA00072929"/>
    </source>
</evidence>
<evidence type="ECO:0000313" key="7">
    <source>
        <dbReference type="EMBL" id="CAB3231230.1"/>
    </source>
</evidence>
<dbReference type="Gene3D" id="2.140.10.30">
    <property type="entry name" value="Dipeptidylpeptidase IV, N-terminal domain"/>
    <property type="match status" value="1"/>
</dbReference>
<evidence type="ECO:0000256" key="1">
    <source>
        <dbReference type="ARBA" id="ARBA00010036"/>
    </source>
</evidence>
<dbReference type="OrthoDB" id="8113025at2759"/>
<dbReference type="GO" id="GO:0008239">
    <property type="term" value="F:dipeptidyl-peptidase activity"/>
    <property type="evidence" value="ECO:0007669"/>
    <property type="project" value="TreeGrafter"/>
</dbReference>
<dbReference type="SUPFAM" id="SSF53474">
    <property type="entry name" value="alpha/beta-Hydrolases"/>
    <property type="match status" value="1"/>
</dbReference>